<comment type="similarity">
    <text evidence="1">Belongs to the NAD(P)-dependent epimerase/dehydratase family. SDR39U1 subfamily.</text>
</comment>
<dbReference type="AlphaFoldDB" id="A0A9W6HR87"/>
<dbReference type="NCBIfam" id="TIGR01777">
    <property type="entry name" value="yfcH"/>
    <property type="match status" value="1"/>
</dbReference>
<evidence type="ECO:0000313" key="5">
    <source>
        <dbReference type="Proteomes" id="UP001142325"/>
    </source>
</evidence>
<dbReference type="PANTHER" id="PTHR11092">
    <property type="entry name" value="SUGAR NUCLEOTIDE EPIMERASE RELATED"/>
    <property type="match status" value="1"/>
</dbReference>
<evidence type="ECO:0000259" key="2">
    <source>
        <dbReference type="Pfam" id="PF01370"/>
    </source>
</evidence>
<feature type="domain" description="DUF1731" evidence="3">
    <location>
        <begin position="246"/>
        <end position="292"/>
    </location>
</feature>
<accession>A0A9W6HR87</accession>
<sequence length="296" mass="31081">MSTVVIAGASGLIGTALADSLRADGVDVVRLVRRPARGTDEREWLTDAAPLNPDVLAGASAVVGVNGASIGRLPWTPGYRQTLRESRLRPTETLAAALKSLGSDAPPFLSGSAVGYYGSQPGVELDEAGSRGDTFLAELCVEWEAAARTAGASTRVVHLRTAPIVHPDGVLKPLMRLTALGVGGPIGRGTQIWPWISLEDEVRAIRYLIDADVEGPVNLSGPTPASANDLGRAVARAMHRPFWLRAPEWAVRIGLGRAPVDSLLTSDAKVVPRVLCDAGFTFRDETVEAATAAVLG</sequence>
<keyword evidence="5" id="KW-1185">Reference proteome</keyword>
<evidence type="ECO:0000256" key="1">
    <source>
        <dbReference type="ARBA" id="ARBA00009353"/>
    </source>
</evidence>
<dbReference type="Pfam" id="PF01370">
    <property type="entry name" value="Epimerase"/>
    <property type="match status" value="1"/>
</dbReference>
<dbReference type="InterPro" id="IPR013549">
    <property type="entry name" value="DUF1731"/>
</dbReference>
<dbReference type="Proteomes" id="UP001142325">
    <property type="component" value="Unassembled WGS sequence"/>
</dbReference>
<dbReference type="Pfam" id="PF08338">
    <property type="entry name" value="DUF1731"/>
    <property type="match status" value="1"/>
</dbReference>
<evidence type="ECO:0000259" key="3">
    <source>
        <dbReference type="Pfam" id="PF08338"/>
    </source>
</evidence>
<dbReference type="InterPro" id="IPR010099">
    <property type="entry name" value="SDR39U1"/>
</dbReference>
<name>A0A9W6HR87_9MICO</name>
<dbReference type="PANTHER" id="PTHR11092:SF0">
    <property type="entry name" value="EPIMERASE FAMILY PROTEIN SDR39U1"/>
    <property type="match status" value="1"/>
</dbReference>
<dbReference type="SUPFAM" id="SSF51735">
    <property type="entry name" value="NAD(P)-binding Rossmann-fold domains"/>
    <property type="match status" value="1"/>
</dbReference>
<proteinExistence type="inferred from homology"/>
<comment type="caution">
    <text evidence="4">The sequence shown here is derived from an EMBL/GenBank/DDBJ whole genome shotgun (WGS) entry which is preliminary data.</text>
</comment>
<dbReference type="EMBL" id="BSET01000001">
    <property type="protein sequence ID" value="GLK01393.1"/>
    <property type="molecule type" value="Genomic_DNA"/>
</dbReference>
<dbReference type="InterPro" id="IPR036291">
    <property type="entry name" value="NAD(P)-bd_dom_sf"/>
</dbReference>
<organism evidence="4 5">
    <name type="scientific">Microbacterium keratanolyticum</name>
    <dbReference type="NCBI Taxonomy" id="67574"/>
    <lineage>
        <taxon>Bacteria</taxon>
        <taxon>Bacillati</taxon>
        <taxon>Actinomycetota</taxon>
        <taxon>Actinomycetes</taxon>
        <taxon>Micrococcales</taxon>
        <taxon>Microbacteriaceae</taxon>
        <taxon>Microbacterium</taxon>
    </lineage>
</organism>
<protein>
    <recommendedName>
        <fullName evidence="6">TIGR01777 family protein</fullName>
    </recommendedName>
</protein>
<feature type="domain" description="NAD-dependent epimerase/dehydratase" evidence="2">
    <location>
        <begin position="4"/>
        <end position="215"/>
    </location>
</feature>
<dbReference type="Gene3D" id="3.40.50.720">
    <property type="entry name" value="NAD(P)-binding Rossmann-like Domain"/>
    <property type="match status" value="1"/>
</dbReference>
<dbReference type="InterPro" id="IPR001509">
    <property type="entry name" value="Epimerase_deHydtase"/>
</dbReference>
<evidence type="ECO:0000313" key="4">
    <source>
        <dbReference type="EMBL" id="GLK01393.1"/>
    </source>
</evidence>
<evidence type="ECO:0008006" key="6">
    <source>
        <dbReference type="Google" id="ProtNLM"/>
    </source>
</evidence>
<reference evidence="4" key="2">
    <citation type="submission" date="2023-01" db="EMBL/GenBank/DDBJ databases">
        <authorList>
            <person name="Sun Q."/>
            <person name="Evtushenko L."/>
        </authorList>
    </citation>
    <scope>NUCLEOTIDE SEQUENCE</scope>
    <source>
        <strain evidence="4">VKM Ac-1958</strain>
    </source>
</reference>
<reference evidence="4" key="1">
    <citation type="journal article" date="2014" name="Int. J. Syst. Evol. Microbiol.">
        <title>Complete genome sequence of Corynebacterium casei LMG S-19264T (=DSM 44701T), isolated from a smear-ripened cheese.</title>
        <authorList>
            <consortium name="US DOE Joint Genome Institute (JGI-PGF)"/>
            <person name="Walter F."/>
            <person name="Albersmeier A."/>
            <person name="Kalinowski J."/>
            <person name="Ruckert C."/>
        </authorList>
    </citation>
    <scope>NUCLEOTIDE SEQUENCE</scope>
    <source>
        <strain evidence="4">VKM Ac-1958</strain>
    </source>
</reference>
<dbReference type="RefSeq" id="WP_204939040.1">
    <property type="nucleotide sequence ID" value="NZ_BAAAUM010000001.1"/>
</dbReference>
<gene>
    <name evidence="4" type="ORF">GCM10017596_11080</name>
</gene>